<keyword evidence="9" id="KW-1185">Reference proteome</keyword>
<dbReference type="SUPFAM" id="SSF51735">
    <property type="entry name" value="NAD(P)-binding Rossmann-fold domains"/>
    <property type="match status" value="1"/>
</dbReference>
<comment type="pathway">
    <text evidence="1">Amino-acid biosynthesis; S-adenosyl-L-methionine biosynthesis; S-adenosyl-L-methionine from L-methionine: step 1/1.</text>
</comment>
<evidence type="ECO:0000256" key="3">
    <source>
        <dbReference type="ARBA" id="ARBA00021596"/>
    </source>
</evidence>
<proteinExistence type="inferred from homology"/>
<gene>
    <name evidence="8" type="ORF">PLOB_00042785</name>
</gene>
<name>A0ABN8N222_9CNID</name>
<evidence type="ECO:0000313" key="9">
    <source>
        <dbReference type="Proteomes" id="UP001159405"/>
    </source>
</evidence>
<organism evidence="8 9">
    <name type="scientific">Porites lobata</name>
    <dbReference type="NCBI Taxonomy" id="104759"/>
    <lineage>
        <taxon>Eukaryota</taxon>
        <taxon>Metazoa</taxon>
        <taxon>Cnidaria</taxon>
        <taxon>Anthozoa</taxon>
        <taxon>Hexacorallia</taxon>
        <taxon>Scleractinia</taxon>
        <taxon>Fungiina</taxon>
        <taxon>Poritidae</taxon>
        <taxon>Porites</taxon>
    </lineage>
</organism>
<dbReference type="Gene3D" id="3.40.50.720">
    <property type="entry name" value="NAD(P)-binding Rossmann-like Domain"/>
    <property type="match status" value="1"/>
</dbReference>
<dbReference type="Proteomes" id="UP001159405">
    <property type="component" value="Unassembled WGS sequence"/>
</dbReference>
<accession>A0ABN8N222</accession>
<comment type="subunit">
    <text evidence="6">Heterotrimer; composed of a catalytic MAT2A homodimer that binds one regulatory MAT2B chain. Heterohexamer; composed of a central, catalytic MAT2A homotetramer flanked on either side by a regulatory MAT2B chain. NADP binding increases the affinity for MAT2A.</text>
</comment>
<dbReference type="PANTHER" id="PTHR10491">
    <property type="entry name" value="DTDP-4-DEHYDRORHAMNOSE REDUCTASE"/>
    <property type="match status" value="1"/>
</dbReference>
<evidence type="ECO:0000256" key="4">
    <source>
        <dbReference type="ARBA" id="ARBA00029977"/>
    </source>
</evidence>
<dbReference type="Pfam" id="PF04321">
    <property type="entry name" value="RmlD_sub_bind"/>
    <property type="match status" value="1"/>
</dbReference>
<evidence type="ECO:0000256" key="6">
    <source>
        <dbReference type="ARBA" id="ARBA00046786"/>
    </source>
</evidence>
<comment type="similarity">
    <text evidence="2">Belongs to the dTDP-4-dehydrorhamnose reductase family. MAT2B subfamily.</text>
</comment>
<dbReference type="InterPro" id="IPR036291">
    <property type="entry name" value="NAD(P)-bd_dom_sf"/>
</dbReference>
<dbReference type="InterPro" id="IPR005913">
    <property type="entry name" value="dTDP_dehydrorham_reduct"/>
</dbReference>
<dbReference type="EMBL" id="CALNXK010000007">
    <property type="protein sequence ID" value="CAH3039591.1"/>
    <property type="molecule type" value="Genomic_DNA"/>
</dbReference>
<comment type="function">
    <text evidence="5">Regulatory subunit of S-adenosylmethionine synthetase 2, an enzyme that catalyzes the formation of S-adenosylmethionine from methionine and ATP. Regulates MAT2A catalytic activity by changing its kinetic properties, increasing its affinity for L-methionine. Can bind NADP (in vitro).</text>
</comment>
<dbReference type="InterPro" id="IPR029903">
    <property type="entry name" value="RmlD-like-bd"/>
</dbReference>
<dbReference type="PANTHER" id="PTHR10491:SF4">
    <property type="entry name" value="METHIONINE ADENOSYLTRANSFERASE 2 SUBUNIT BETA"/>
    <property type="match status" value="1"/>
</dbReference>
<evidence type="ECO:0000256" key="2">
    <source>
        <dbReference type="ARBA" id="ARBA00008656"/>
    </source>
</evidence>
<evidence type="ECO:0000313" key="8">
    <source>
        <dbReference type="EMBL" id="CAH3039591.1"/>
    </source>
</evidence>
<sequence>MATKHRVLITGASGLLGRAILKQFSNSDSWEVLGLAHSRATGALKKVNLLDFDEAQRVVTEFKPHVLIHSAAERRPDVVENDEETCEKMNVGITKVLATTINDLNNGLEVPEHFMLYISTDYVFDGTSPPYKPMDKPNPLNKYGKSKLAGEKVVQTCVSDSGILRIPILYGNVEYLKESAVTVLFEALKETGKPTKMDDYAFRYPTLVDDIATVCRFIAEKRVTDSSFKGIWHWSGTEVMTKYAMVCQMAEIFGLSHSHLIPNPDAPSAGTPRPRNTALSCSDLESMMEDGGASMRTPFKEGIKQCLQPFV</sequence>
<evidence type="ECO:0000256" key="1">
    <source>
        <dbReference type="ARBA" id="ARBA00005224"/>
    </source>
</evidence>
<dbReference type="CDD" id="cd05254">
    <property type="entry name" value="dTDP_HR_like_SDR_e"/>
    <property type="match status" value="1"/>
</dbReference>
<evidence type="ECO:0000259" key="7">
    <source>
        <dbReference type="Pfam" id="PF04321"/>
    </source>
</evidence>
<feature type="domain" description="RmlD-like substrate binding" evidence="7">
    <location>
        <begin position="6"/>
        <end position="309"/>
    </location>
</feature>
<evidence type="ECO:0000256" key="5">
    <source>
        <dbReference type="ARBA" id="ARBA00045998"/>
    </source>
</evidence>
<comment type="caution">
    <text evidence="8">The sequence shown here is derived from an EMBL/GenBank/DDBJ whole genome shotgun (WGS) entry which is preliminary data.</text>
</comment>
<reference evidence="8 9" key="1">
    <citation type="submission" date="2022-05" db="EMBL/GenBank/DDBJ databases">
        <authorList>
            <consortium name="Genoscope - CEA"/>
            <person name="William W."/>
        </authorList>
    </citation>
    <scope>NUCLEOTIDE SEQUENCE [LARGE SCALE GENOMIC DNA]</scope>
</reference>
<protein>
    <recommendedName>
        <fullName evidence="3">Methionine adenosyltransferase 2 subunit beta</fullName>
    </recommendedName>
    <alternativeName>
        <fullName evidence="4">Methionine adenosyltransferase II beta</fullName>
    </alternativeName>
</protein>